<dbReference type="Pfam" id="PF11373">
    <property type="entry name" value="DUF3175"/>
    <property type="match status" value="1"/>
</dbReference>
<dbReference type="InterPro" id="IPR021513">
    <property type="entry name" value="Phage_RSL1_Orf186"/>
</dbReference>
<feature type="region of interest" description="Disordered" evidence="1">
    <location>
        <begin position="1"/>
        <end position="26"/>
    </location>
</feature>
<proteinExistence type="predicted"/>
<dbReference type="Proteomes" id="UP001651050">
    <property type="component" value="Unassembled WGS sequence"/>
</dbReference>
<organism evidence="2 3">
    <name type="scientific">Isoptericola peretonis</name>
    <dbReference type="NCBI Taxonomy" id="2918523"/>
    <lineage>
        <taxon>Bacteria</taxon>
        <taxon>Bacillati</taxon>
        <taxon>Actinomycetota</taxon>
        <taxon>Actinomycetes</taxon>
        <taxon>Micrococcales</taxon>
        <taxon>Promicromonosporaceae</taxon>
        <taxon>Isoptericola</taxon>
    </lineage>
</organism>
<name>A0ABT0IYL0_9MICO</name>
<dbReference type="RefSeq" id="WP_416342210.1">
    <property type="nucleotide sequence ID" value="NZ_JALQCY010000001.1"/>
</dbReference>
<reference evidence="2 3" key="1">
    <citation type="submission" date="2022-02" db="EMBL/GenBank/DDBJ databases">
        <title>The car tank lid bacteriome: a reservoir of bacteria with potential in bioremediation of fuel.</title>
        <authorList>
            <person name="Vidal-Verdu A."/>
            <person name="Gomez-Martinez D."/>
            <person name="Latorre-Perez A."/>
            <person name="Pereto J."/>
            <person name="Porcar M."/>
        </authorList>
    </citation>
    <scope>NUCLEOTIDE SEQUENCE [LARGE SCALE GENOMIC DNA]</scope>
    <source>
        <strain evidence="2 3">4D.3</strain>
    </source>
</reference>
<evidence type="ECO:0000256" key="1">
    <source>
        <dbReference type="SAM" id="MobiDB-lite"/>
    </source>
</evidence>
<feature type="compositionally biased region" description="Basic and acidic residues" evidence="1">
    <location>
        <begin position="1"/>
        <end position="15"/>
    </location>
</feature>
<keyword evidence="3" id="KW-1185">Reference proteome</keyword>
<dbReference type="EMBL" id="JALQCY010000001">
    <property type="protein sequence ID" value="MCK9792335.1"/>
    <property type="molecule type" value="Genomic_DNA"/>
</dbReference>
<protein>
    <submittedName>
        <fullName evidence="2">DUF3175 domain-containing protein</fullName>
    </submittedName>
</protein>
<evidence type="ECO:0000313" key="2">
    <source>
        <dbReference type="EMBL" id="MCK9792335.1"/>
    </source>
</evidence>
<gene>
    <name evidence="2" type="ORF">M1843_01065</name>
</gene>
<comment type="caution">
    <text evidence="2">The sequence shown here is derived from an EMBL/GenBank/DDBJ whole genome shotgun (WGS) entry which is preliminary data.</text>
</comment>
<sequence length="99" mass="11196">MAKDGDKDGDEERWSQDVTEGSDALDLEEDVFTWDDPARIAASLKRSAERSGRRKGTPYQSAMSMLTFYVNRAGKNLPAAQRDVLERAKDELRRAFGRD</sequence>
<accession>A0ABT0IYL0</accession>
<evidence type="ECO:0000313" key="3">
    <source>
        <dbReference type="Proteomes" id="UP001651050"/>
    </source>
</evidence>